<dbReference type="KEGG" id="clup:CLUP02_11847"/>
<feature type="transmembrane region" description="Helical" evidence="2">
    <location>
        <begin position="12"/>
        <end position="33"/>
    </location>
</feature>
<evidence type="ECO:0000256" key="1">
    <source>
        <dbReference type="SAM" id="MobiDB-lite"/>
    </source>
</evidence>
<dbReference type="GeneID" id="73345824"/>
<feature type="compositionally biased region" description="Basic and acidic residues" evidence="1">
    <location>
        <begin position="291"/>
        <end position="301"/>
    </location>
</feature>
<keyword evidence="2" id="KW-0472">Membrane</keyword>
<dbReference type="RefSeq" id="XP_049147959.1">
    <property type="nucleotide sequence ID" value="XM_049290814.1"/>
</dbReference>
<keyword evidence="4" id="KW-1185">Reference proteome</keyword>
<dbReference type="Proteomes" id="UP000830671">
    <property type="component" value="Chromosome 6"/>
</dbReference>
<feature type="compositionally biased region" description="Polar residues" evidence="1">
    <location>
        <begin position="531"/>
        <end position="551"/>
    </location>
</feature>
<evidence type="ECO:0000256" key="2">
    <source>
        <dbReference type="SAM" id="Phobius"/>
    </source>
</evidence>
<name>A0A9Q8WKP1_9PEZI</name>
<feature type="region of interest" description="Disordered" evidence="1">
    <location>
        <begin position="509"/>
        <end position="561"/>
    </location>
</feature>
<sequence length="903" mass="99809">MRKNCFHKETTLPLLLSLSSCLSFFPIVTIPVVRSRRGRAAGLALSLVVGRPLYSFHARKETKTLKGCSDASPAGPPSDFGREREESDKDPTTEGDMGKLNEGSGERERERQPTQLPKSSDRPSINQGRLFFLVMVYLTFGLQLTPLRTPHSVPKPPPCFMTQPPATTTHYFPGFYFPSLTPPRDSSEPIGSFKLGRHTILNWAPWDRTARQLDHGWGPLLHASGKSEPAKSHSRLSSRSVFPHRMVVWTRLPASETGVSTEKNLEAVGESKGWKLSVPNDGDPSGRPPRKPPDGKNDTNVKKKQPSPAKSPTAPRPSMPAAFVGVSRQAQILPGPRFARQCAITLTSIHTYLATINLPRQLGTYSCVGSRKKIRVGASSLAALRLYSVALILGVQGRVTVTYPNGTACGNHHKRFTNLEAASYLALGNPGMEGNETPLEESGARDNTYHLTAPQSFLLRMQKSPIATSLLLASSLTVSPARRQTVLSRRAAAGVSMTVTNLEPQLFRRPHDDQNMNKSFASKGQVPRSPARSTAVSTPSPQTVGARTSQAPMLGDHHEISSSPLGPEARSLTQGLASSTIHDSTSTRRKVKKLRNVSKLIRQSLAASGPIPFGRIHFSPADAYLTSSFYCVKRVLLTIPYLLHLPLTLHFVRTNDPFHESSFPASEPERYQRHLPLPLIKSLHQCSPLELRFPDSSYPRTVNECSRLNGRLKHSSISPRLICFKQTRLSSLFMSSIGMMDTHSSSETRQMQARPLIQRTLHAVIALATAAAAAAAAAAVPSHLIPHSRQVTWRPEGIQEFKDKSQETLPPSCSRTKWANRSSRGLGKQRFKPRHSHQMPAVAVLVAVGRCNLFKLFLRVLLLMLLLHDAPYLTLRIPWLDYPYYPALTDHPEQIWYLFSTHL</sequence>
<proteinExistence type="predicted"/>
<feature type="compositionally biased region" description="Polar residues" evidence="1">
    <location>
        <begin position="113"/>
        <end position="123"/>
    </location>
</feature>
<reference evidence="3" key="1">
    <citation type="journal article" date="2021" name="Mol. Plant Microbe Interact.">
        <title>Complete Genome Sequence of the Plant-Pathogenic Fungus Colletotrichum lupini.</title>
        <authorList>
            <person name="Baroncelli R."/>
            <person name="Pensec F."/>
            <person name="Da Lio D."/>
            <person name="Boufleur T."/>
            <person name="Vicente I."/>
            <person name="Sarrocco S."/>
            <person name="Picot A."/>
            <person name="Baraldi E."/>
            <person name="Sukno S."/>
            <person name="Thon M."/>
            <person name="Le Floch G."/>
        </authorList>
    </citation>
    <scope>NUCLEOTIDE SEQUENCE</scope>
    <source>
        <strain evidence="3">IMI 504893</strain>
    </source>
</reference>
<dbReference type="PROSITE" id="PS51257">
    <property type="entry name" value="PROKAR_LIPOPROTEIN"/>
    <property type="match status" value="1"/>
</dbReference>
<feature type="region of interest" description="Disordered" evidence="1">
    <location>
        <begin position="65"/>
        <end position="123"/>
    </location>
</feature>
<gene>
    <name evidence="3" type="ORF">CLUP02_11847</name>
</gene>
<keyword evidence="2" id="KW-1133">Transmembrane helix</keyword>
<dbReference type="AlphaFoldDB" id="A0A9Q8WKP1"/>
<organism evidence="3 4">
    <name type="scientific">Colletotrichum lupini</name>
    <dbReference type="NCBI Taxonomy" id="145971"/>
    <lineage>
        <taxon>Eukaryota</taxon>
        <taxon>Fungi</taxon>
        <taxon>Dikarya</taxon>
        <taxon>Ascomycota</taxon>
        <taxon>Pezizomycotina</taxon>
        <taxon>Sordariomycetes</taxon>
        <taxon>Hypocreomycetidae</taxon>
        <taxon>Glomerellales</taxon>
        <taxon>Glomerellaceae</taxon>
        <taxon>Colletotrichum</taxon>
        <taxon>Colletotrichum acutatum species complex</taxon>
    </lineage>
</organism>
<evidence type="ECO:0000313" key="4">
    <source>
        <dbReference type="Proteomes" id="UP000830671"/>
    </source>
</evidence>
<keyword evidence="2" id="KW-0812">Transmembrane</keyword>
<protein>
    <submittedName>
        <fullName evidence="3">Uncharacterized protein</fullName>
    </submittedName>
</protein>
<accession>A0A9Q8WKP1</accession>
<evidence type="ECO:0000313" key="3">
    <source>
        <dbReference type="EMBL" id="UQC86347.1"/>
    </source>
</evidence>
<feature type="region of interest" description="Disordered" evidence="1">
    <location>
        <begin position="258"/>
        <end position="320"/>
    </location>
</feature>
<dbReference type="EMBL" id="CP019478">
    <property type="protein sequence ID" value="UQC86347.1"/>
    <property type="molecule type" value="Genomic_DNA"/>
</dbReference>
<feature type="compositionally biased region" description="Basic and acidic residues" evidence="1">
    <location>
        <begin position="80"/>
        <end position="112"/>
    </location>
</feature>